<keyword evidence="5 13" id="KW-0963">Cytoplasm</keyword>
<keyword evidence="8 13" id="KW-0457">Lysine biosynthesis</keyword>
<feature type="site" description="L-lysine inhibitor binding" evidence="17">
    <location>
        <position position="92"/>
    </location>
</feature>
<dbReference type="SUPFAM" id="SSF51569">
    <property type="entry name" value="Aldolase"/>
    <property type="match status" value="1"/>
</dbReference>
<dbReference type="Pfam" id="PF00701">
    <property type="entry name" value="DHDPS"/>
    <property type="match status" value="1"/>
</dbReference>
<dbReference type="GO" id="GO:0009089">
    <property type="term" value="P:lysine biosynthetic process via diaminopimelate"/>
    <property type="evidence" value="ECO:0007669"/>
    <property type="project" value="UniProtKB-UniRule"/>
</dbReference>
<evidence type="ECO:0000256" key="5">
    <source>
        <dbReference type="ARBA" id="ARBA00022490"/>
    </source>
</evidence>
<keyword evidence="7 13" id="KW-0220">Diaminopimelate biosynthesis</keyword>
<evidence type="ECO:0000256" key="9">
    <source>
        <dbReference type="ARBA" id="ARBA00023239"/>
    </source>
</evidence>
<dbReference type="PIRSF" id="PIRSF001365">
    <property type="entry name" value="DHDPS"/>
    <property type="match status" value="1"/>
</dbReference>
<dbReference type="Gene3D" id="3.20.20.70">
    <property type="entry name" value="Aldolase class I"/>
    <property type="match status" value="1"/>
</dbReference>
<comment type="catalytic activity">
    <reaction evidence="12 13">
        <text>L-aspartate 4-semialdehyde + pyruvate = (2S,4S)-4-hydroxy-2,3,4,5-tetrahydrodipicolinate + H2O + H(+)</text>
        <dbReference type="Rhea" id="RHEA:34171"/>
        <dbReference type="ChEBI" id="CHEBI:15361"/>
        <dbReference type="ChEBI" id="CHEBI:15377"/>
        <dbReference type="ChEBI" id="CHEBI:15378"/>
        <dbReference type="ChEBI" id="CHEBI:67139"/>
        <dbReference type="ChEBI" id="CHEBI:537519"/>
        <dbReference type="EC" id="4.3.3.7"/>
    </reaction>
</comment>
<dbReference type="GO" id="GO:0019877">
    <property type="term" value="P:diaminopimelate biosynthetic process"/>
    <property type="evidence" value="ECO:0007669"/>
    <property type="project" value="UniProtKB-UniRule"/>
</dbReference>
<comment type="subunit">
    <text evidence="11 13">Homotetramer; dimer of dimers.</text>
</comment>
<feature type="binding site" evidence="13 16">
    <location>
        <position position="216"/>
    </location>
    <ligand>
        <name>pyruvate</name>
        <dbReference type="ChEBI" id="CHEBI:15361"/>
    </ligand>
</feature>
<dbReference type="EC" id="4.3.3.7" evidence="4 13"/>
<evidence type="ECO:0000256" key="1">
    <source>
        <dbReference type="ARBA" id="ARBA00003294"/>
    </source>
</evidence>
<protein>
    <recommendedName>
        <fullName evidence="4 13">4-hydroxy-tetrahydrodipicolinate synthase</fullName>
        <shortName evidence="13">HTPA synthase</shortName>
        <ecNumber evidence="4 13">4.3.3.7</ecNumber>
    </recommendedName>
</protein>
<evidence type="ECO:0000256" key="4">
    <source>
        <dbReference type="ARBA" id="ARBA00012086"/>
    </source>
</evidence>
<comment type="subcellular location">
    <subcellularLocation>
        <location evidence="13">Cytoplasm</location>
    </subcellularLocation>
</comment>
<evidence type="ECO:0000256" key="2">
    <source>
        <dbReference type="ARBA" id="ARBA00005120"/>
    </source>
</evidence>
<dbReference type="GO" id="GO:0008840">
    <property type="term" value="F:4-hydroxy-tetrahydrodipicolinate synthase activity"/>
    <property type="evidence" value="ECO:0007669"/>
    <property type="project" value="UniProtKB-UniRule"/>
</dbReference>
<dbReference type="InterPro" id="IPR020625">
    <property type="entry name" value="Schiff_base-form_aldolases_AS"/>
</dbReference>
<feature type="site" description="L-lysine inhibitor binding; via carbonyl oxygen" evidence="17">
    <location>
        <position position="61"/>
    </location>
</feature>
<evidence type="ECO:0000313" key="18">
    <source>
        <dbReference type="EMBL" id="CNH10019.1"/>
    </source>
</evidence>
<evidence type="ECO:0000256" key="6">
    <source>
        <dbReference type="ARBA" id="ARBA00022605"/>
    </source>
</evidence>
<dbReference type="HAMAP" id="MF_00418">
    <property type="entry name" value="DapA"/>
    <property type="match status" value="1"/>
</dbReference>
<keyword evidence="19" id="KW-1185">Reference proteome</keyword>
<feature type="binding site" evidence="13 16">
    <location>
        <position position="57"/>
    </location>
    <ligand>
        <name>pyruvate</name>
        <dbReference type="ChEBI" id="CHEBI:15361"/>
    </ligand>
</feature>
<feature type="active site" description="Proton donor/acceptor" evidence="13 15">
    <location>
        <position position="145"/>
    </location>
</feature>
<keyword evidence="6 13" id="KW-0028">Amino-acid biosynthesis</keyword>
<sequence length="305" mass="32828">MFMGSPEFTENRMFTGSIVALITPMDNKGAVDRASLKKLIDYHVTSGTAAIVSVGTTGESATLNHDEHVDVVLQTLELADGRIPIIAGTGANATSEAISLTQRFNDTGVVGCLTVTPYYNRPMQEGLYQHFKAIAESTDLPQILYNVPSRTGCDMLPPTIARLAKIKNIVAVKEATGNLSRVSQIQVLVDDEDFILLSGDDASGLDFMQLGGKGVISVTANIAAREMVELCALAAQGNFAEARRLNQRLMPLHQHLFVEANPIPVKWAAKKLGLMANDTLRLPMTPLTDPAQRVVEDALKSAGLL</sequence>
<evidence type="ECO:0000256" key="15">
    <source>
        <dbReference type="PIRSR" id="PIRSR001365-1"/>
    </source>
</evidence>
<comment type="caution">
    <text evidence="13">Was originally thought to be a dihydrodipicolinate synthase (DHDPS), catalyzing the condensation of (S)-aspartate-beta-semialdehyde [(S)-ASA] and pyruvate to dihydrodipicolinate (DHDP). However, it was shown in E.coli that the product of the enzymatic reaction is not dihydrodipicolinate but in fact (4S)-4-hydroxy-2,3,4,5-tetrahydro-(2S)-dipicolinic acid (HTPA), and that the consecutive dehydration reaction leading to DHDP is not spontaneous but catalyzed by DapB.</text>
</comment>
<evidence type="ECO:0000256" key="13">
    <source>
        <dbReference type="HAMAP-Rule" id="MF_00418"/>
    </source>
</evidence>
<dbReference type="EMBL" id="CQAW01000002">
    <property type="protein sequence ID" value="CNH10019.1"/>
    <property type="molecule type" value="Genomic_DNA"/>
</dbReference>
<dbReference type="AlphaFoldDB" id="A0A0T9NHQ8"/>
<dbReference type="CDD" id="cd00950">
    <property type="entry name" value="DHDPS"/>
    <property type="match status" value="1"/>
</dbReference>
<feature type="active site" description="Schiff-base intermediate with substrate" evidence="13 15">
    <location>
        <position position="173"/>
    </location>
</feature>
<organism evidence="18 19">
    <name type="scientific">Yersinia thracica</name>
    <dbReference type="NCBI Taxonomy" id="2890319"/>
    <lineage>
        <taxon>Bacteria</taxon>
        <taxon>Pseudomonadati</taxon>
        <taxon>Pseudomonadota</taxon>
        <taxon>Gammaproteobacteria</taxon>
        <taxon>Enterobacterales</taxon>
        <taxon>Yersiniaceae</taxon>
        <taxon>Yersinia</taxon>
    </lineage>
</organism>
<dbReference type="InterPro" id="IPR020624">
    <property type="entry name" value="Schiff_base-form_aldolases_CS"/>
</dbReference>
<feature type="site" description="Part of a proton relay during catalysis" evidence="13 17">
    <location>
        <position position="119"/>
    </location>
</feature>
<dbReference type="PROSITE" id="PS00665">
    <property type="entry name" value="DHDPS_1"/>
    <property type="match status" value="1"/>
</dbReference>
<evidence type="ECO:0000256" key="10">
    <source>
        <dbReference type="ARBA" id="ARBA00023270"/>
    </source>
</evidence>
<keyword evidence="9 13" id="KW-0456">Lyase</keyword>
<evidence type="ECO:0000256" key="7">
    <source>
        <dbReference type="ARBA" id="ARBA00022915"/>
    </source>
</evidence>
<dbReference type="Proteomes" id="UP000041882">
    <property type="component" value="Unassembled WGS sequence"/>
</dbReference>
<evidence type="ECO:0000313" key="19">
    <source>
        <dbReference type="Proteomes" id="UP000041882"/>
    </source>
</evidence>
<feature type="site" description="L-lysine inhibitor binding" evidence="17">
    <location>
        <position position="118"/>
    </location>
</feature>
<dbReference type="InterPro" id="IPR013785">
    <property type="entry name" value="Aldolase_TIM"/>
</dbReference>
<dbReference type="PANTHER" id="PTHR12128:SF66">
    <property type="entry name" value="4-HYDROXY-2-OXOGLUTARATE ALDOLASE, MITOCHONDRIAL"/>
    <property type="match status" value="1"/>
</dbReference>
<dbReference type="FunFam" id="3.20.20.70:FF:000046">
    <property type="entry name" value="4-hydroxy-tetrahydrodipicolinate synthase"/>
    <property type="match status" value="1"/>
</dbReference>
<feature type="site" description="L-lysine inhibitor binding" evidence="17">
    <location>
        <position position="96"/>
    </location>
</feature>
<reference evidence="19" key="1">
    <citation type="submission" date="2015-03" db="EMBL/GenBank/DDBJ databases">
        <authorList>
            <consortium name="Pathogen Informatics"/>
            <person name="Murphy D."/>
        </authorList>
    </citation>
    <scope>NUCLEOTIDE SEQUENCE [LARGE SCALE GENOMIC DNA]</scope>
    <source>
        <strain evidence="19">IP6945</strain>
    </source>
</reference>
<gene>
    <name evidence="13 18" type="primary">dapA</name>
    <name evidence="18" type="ORF">ERS008472_00524</name>
</gene>
<comment type="function">
    <text evidence="1 13">Catalyzes the condensation of (S)-aspartate-beta-semialdehyde [(S)-ASA] and pyruvate to 4-hydroxy-tetrahydrodipicolinate (HTPA).</text>
</comment>
<dbReference type="NCBIfam" id="TIGR00674">
    <property type="entry name" value="dapA"/>
    <property type="match status" value="1"/>
</dbReference>
<comment type="similarity">
    <text evidence="3 13 14">Belongs to the DapA family.</text>
</comment>
<proteinExistence type="inferred from homology"/>
<accession>A0A0T9NHQ8</accession>
<evidence type="ECO:0000256" key="3">
    <source>
        <dbReference type="ARBA" id="ARBA00007592"/>
    </source>
</evidence>
<keyword evidence="10 13" id="KW-0704">Schiff base</keyword>
<comment type="pathway">
    <text evidence="2 13">Amino-acid biosynthesis; L-lysine biosynthesis via DAP pathway; (S)-tetrahydrodipicolinate from L-aspartate: step 3/4.</text>
</comment>
<dbReference type="InterPro" id="IPR005263">
    <property type="entry name" value="DapA"/>
</dbReference>
<evidence type="ECO:0000256" key="11">
    <source>
        <dbReference type="ARBA" id="ARBA00044762"/>
    </source>
</evidence>
<evidence type="ECO:0000256" key="12">
    <source>
        <dbReference type="ARBA" id="ARBA00047836"/>
    </source>
</evidence>
<evidence type="ECO:0000256" key="8">
    <source>
        <dbReference type="ARBA" id="ARBA00023154"/>
    </source>
</evidence>
<dbReference type="GO" id="GO:0005829">
    <property type="term" value="C:cytosol"/>
    <property type="evidence" value="ECO:0007669"/>
    <property type="project" value="TreeGrafter"/>
</dbReference>
<dbReference type="PROSITE" id="PS00666">
    <property type="entry name" value="DHDPS_2"/>
    <property type="match status" value="1"/>
</dbReference>
<evidence type="ECO:0000256" key="16">
    <source>
        <dbReference type="PIRSR" id="PIRSR001365-2"/>
    </source>
</evidence>
<dbReference type="SMART" id="SM01130">
    <property type="entry name" value="DHDPS"/>
    <property type="match status" value="1"/>
</dbReference>
<dbReference type="UniPathway" id="UPA00034">
    <property type="reaction ID" value="UER00017"/>
</dbReference>
<evidence type="ECO:0000256" key="17">
    <source>
        <dbReference type="PIRSR" id="PIRSR001365-3"/>
    </source>
</evidence>
<feature type="site" description="Part of a proton relay during catalysis" evidence="13 17">
    <location>
        <position position="56"/>
    </location>
</feature>
<dbReference type="PRINTS" id="PR00146">
    <property type="entry name" value="DHPICSNTHASE"/>
</dbReference>
<evidence type="ECO:0000256" key="14">
    <source>
        <dbReference type="PIRNR" id="PIRNR001365"/>
    </source>
</evidence>
<dbReference type="InterPro" id="IPR002220">
    <property type="entry name" value="DapA-like"/>
</dbReference>
<dbReference type="PANTHER" id="PTHR12128">
    <property type="entry name" value="DIHYDRODIPICOLINATE SYNTHASE"/>
    <property type="match status" value="1"/>
</dbReference>
<name>A0A0T9NHQ8_9GAMM</name>